<keyword evidence="5" id="KW-0067">ATP-binding</keyword>
<feature type="compositionally biased region" description="Polar residues" evidence="8">
    <location>
        <begin position="604"/>
        <end position="621"/>
    </location>
</feature>
<dbReference type="GO" id="GO:0016787">
    <property type="term" value="F:hydrolase activity"/>
    <property type="evidence" value="ECO:0007669"/>
    <property type="project" value="UniProtKB-KW"/>
</dbReference>
<dbReference type="SMART" id="SM00490">
    <property type="entry name" value="HELICc"/>
    <property type="match status" value="1"/>
</dbReference>
<keyword evidence="3" id="KW-0378">Hydrolase</keyword>
<evidence type="ECO:0000256" key="1">
    <source>
        <dbReference type="ARBA" id="ARBA00012552"/>
    </source>
</evidence>
<feature type="domain" description="Helicase ATP-binding" evidence="9">
    <location>
        <begin position="234"/>
        <end position="411"/>
    </location>
</feature>
<proteinExistence type="evidence at transcript level"/>
<accession>A0A0K8TLZ1</accession>
<organism evidence="12">
    <name type="scientific">Tabanus bromius</name>
    <name type="common">Band-eyed brown horse fly</name>
    <dbReference type="NCBI Taxonomy" id="304241"/>
    <lineage>
        <taxon>Eukaryota</taxon>
        <taxon>Metazoa</taxon>
        <taxon>Ecdysozoa</taxon>
        <taxon>Arthropoda</taxon>
        <taxon>Hexapoda</taxon>
        <taxon>Insecta</taxon>
        <taxon>Pterygota</taxon>
        <taxon>Neoptera</taxon>
        <taxon>Endopterygota</taxon>
        <taxon>Diptera</taxon>
        <taxon>Brachycera</taxon>
        <taxon>Tabanomorpha</taxon>
        <taxon>Tabanoidea</taxon>
        <taxon>Tabanidae</taxon>
        <taxon>Tabanus</taxon>
    </lineage>
</organism>
<dbReference type="CDD" id="cd17966">
    <property type="entry name" value="DEADc_DDX5_DDX17"/>
    <property type="match status" value="1"/>
</dbReference>
<feature type="domain" description="DEAD-box RNA helicase Q" evidence="11">
    <location>
        <begin position="203"/>
        <end position="231"/>
    </location>
</feature>
<feature type="compositionally biased region" description="Polar residues" evidence="8">
    <location>
        <begin position="802"/>
        <end position="812"/>
    </location>
</feature>
<reference evidence="12" key="1">
    <citation type="journal article" date="2015" name="Insect Biochem. Mol. Biol.">
        <title>An insight into the sialome of the horse fly, Tabanus bromius.</title>
        <authorList>
            <person name="Ribeiro J.M."/>
            <person name="Kazimirova M."/>
            <person name="Takac P."/>
            <person name="Andersen J.F."/>
            <person name="Francischetti I.M."/>
        </authorList>
    </citation>
    <scope>NUCLEOTIDE SEQUENCE</scope>
</reference>
<dbReference type="PROSITE" id="PS00039">
    <property type="entry name" value="DEAD_ATP_HELICASE"/>
    <property type="match status" value="1"/>
</dbReference>
<dbReference type="FunFam" id="3.40.50.300:FF:000008">
    <property type="entry name" value="ATP-dependent RNA helicase RhlB"/>
    <property type="match status" value="1"/>
</dbReference>
<sequence length="927" mass="103640">MYSNGYNHCQPFYGLRTERHTDFVRNMGNDDSSVSAMCSQQNEFGKTNNGECLNSSGHGNMYVNNKETGKNGTFVRNGNNFNNNARMNNAVPQAFPKKSFYMPKQQKFCHINPMNMARSQKMHIKPPPTAVMSKEQRAMLQSEKAKNPGKSLVKPVWDNLQPFKKNFYKPHPNTLKLSEQEVASLRNQLQITVVGNSVPHPNSCFEESNFPEYVVCEMKKQGFSKPTAIQSQGWPIALSGRDLVGIAQTGSGKTLAYMLPAMVHISHQQRIGRGEGPIVLVLAPTRELAQQIQSVTRDFGIQSIPQIRHTCIFGGSPKPPQARDLERGVEVVIATPGRLIDFLEKGITNLMRCTYLVLDEADRMLDMGFEPQIRKIIEQIRPDRQVLMWSATWPKEVQALAEDFLTDYIQINIGSLSLAANHNIKQIIDICQEEEKETKIVNLLHDVASDHNNKIIIFVETKKKVEDILQCIRREGHTATSIHGDKSQAERDFVLQDFRSGKSSILVATDVAARGLDVEDVKYVINYDYPNSSEDYIHRIGRTGRCQHSGTSHTFFTLANARQAPELIAVLEEAGQTPPPNLVEMARSLGNKGRINGNVKRWTSRPNSNMQGDVQKGGNSDVTSKKVYQNKDWNNGYAQLHMSQSTKDDVIGGRSWKNHNGNFWNNYNDSHSHAVDDNEKTFRAPPLRRDGMSAARHMNAYGYNNIQLNSYIPQPYRNNAYNLGNQYNPGGFVPNVQMRFGCPVRKQRQDYQNNYYSKQNNDFSRGSDTSGERSQNVSPNGGGGGGSDISNGGGSFYKKEVNNNTNDSSASNRAEHSDTHQQKPREGRNMANSNAQMQKYASISSISTPIPPPYMMDAGLQNIMGNPYGNSHQRGVRATVQNAGPHPTPVNPCGFQSLSPQAVQGPYGQFSSTYYQYTPPPTATVQQ</sequence>
<dbReference type="Pfam" id="PF00270">
    <property type="entry name" value="DEAD"/>
    <property type="match status" value="1"/>
</dbReference>
<dbReference type="Pfam" id="PF00271">
    <property type="entry name" value="Helicase_C"/>
    <property type="match status" value="1"/>
</dbReference>
<dbReference type="FunFam" id="3.40.50.300:FF:000079">
    <property type="entry name" value="probable ATP-dependent RNA helicase DDX17"/>
    <property type="match status" value="1"/>
</dbReference>
<evidence type="ECO:0000259" key="10">
    <source>
        <dbReference type="PROSITE" id="PS51194"/>
    </source>
</evidence>
<dbReference type="InterPro" id="IPR027417">
    <property type="entry name" value="P-loop_NTPase"/>
</dbReference>
<dbReference type="InterPro" id="IPR000629">
    <property type="entry name" value="RNA-helicase_DEAD-box_CS"/>
</dbReference>
<evidence type="ECO:0000256" key="3">
    <source>
        <dbReference type="ARBA" id="ARBA00022801"/>
    </source>
</evidence>
<feature type="compositionally biased region" description="Gly residues" evidence="8">
    <location>
        <begin position="780"/>
        <end position="795"/>
    </location>
</feature>
<dbReference type="PANTHER" id="PTHR47958">
    <property type="entry name" value="ATP-DEPENDENT RNA HELICASE DBP3"/>
    <property type="match status" value="1"/>
</dbReference>
<evidence type="ECO:0000256" key="4">
    <source>
        <dbReference type="ARBA" id="ARBA00022806"/>
    </source>
</evidence>
<evidence type="ECO:0000259" key="9">
    <source>
        <dbReference type="PROSITE" id="PS51192"/>
    </source>
</evidence>
<evidence type="ECO:0000256" key="7">
    <source>
        <dbReference type="PROSITE-ProRule" id="PRU00552"/>
    </source>
</evidence>
<name>A0A0K8TLZ1_TABBR</name>
<evidence type="ECO:0000256" key="8">
    <source>
        <dbReference type="SAM" id="MobiDB-lite"/>
    </source>
</evidence>
<comment type="catalytic activity">
    <reaction evidence="6">
        <text>ATP + H2O = ADP + phosphate + H(+)</text>
        <dbReference type="Rhea" id="RHEA:13065"/>
        <dbReference type="ChEBI" id="CHEBI:15377"/>
        <dbReference type="ChEBI" id="CHEBI:15378"/>
        <dbReference type="ChEBI" id="CHEBI:30616"/>
        <dbReference type="ChEBI" id="CHEBI:43474"/>
        <dbReference type="ChEBI" id="CHEBI:456216"/>
        <dbReference type="EC" id="3.6.4.13"/>
    </reaction>
</comment>
<dbReference type="GO" id="GO:0003724">
    <property type="term" value="F:RNA helicase activity"/>
    <property type="evidence" value="ECO:0007669"/>
    <property type="project" value="UniProtKB-EC"/>
</dbReference>
<keyword evidence="4 12" id="KW-0347">Helicase</keyword>
<keyword evidence="2" id="KW-0547">Nucleotide-binding</keyword>
<feature type="region of interest" description="Disordered" evidence="8">
    <location>
        <begin position="597"/>
        <end position="621"/>
    </location>
</feature>
<dbReference type="InterPro" id="IPR014001">
    <property type="entry name" value="Helicase_ATP-bd"/>
</dbReference>
<dbReference type="InterPro" id="IPR014014">
    <property type="entry name" value="RNA_helicase_DEAD_Q_motif"/>
</dbReference>
<evidence type="ECO:0000313" key="12">
    <source>
        <dbReference type="EMBL" id="JAI15374.1"/>
    </source>
</evidence>
<evidence type="ECO:0000259" key="11">
    <source>
        <dbReference type="PROSITE" id="PS51195"/>
    </source>
</evidence>
<feature type="domain" description="Helicase C-terminal" evidence="10">
    <location>
        <begin position="423"/>
        <end position="586"/>
    </location>
</feature>
<feature type="short sequence motif" description="Q motif" evidence="7">
    <location>
        <begin position="203"/>
        <end position="231"/>
    </location>
</feature>
<feature type="compositionally biased region" description="Polar residues" evidence="8">
    <location>
        <begin position="756"/>
        <end position="773"/>
    </location>
</feature>
<feature type="compositionally biased region" description="Basic and acidic residues" evidence="8">
    <location>
        <begin position="813"/>
        <end position="828"/>
    </location>
</feature>
<dbReference type="GO" id="GO:0005524">
    <property type="term" value="F:ATP binding"/>
    <property type="evidence" value="ECO:0007669"/>
    <property type="project" value="UniProtKB-KW"/>
</dbReference>
<evidence type="ECO:0000256" key="6">
    <source>
        <dbReference type="ARBA" id="ARBA00047984"/>
    </source>
</evidence>
<feature type="region of interest" description="Disordered" evidence="8">
    <location>
        <begin position="756"/>
        <end position="830"/>
    </location>
</feature>
<evidence type="ECO:0000256" key="2">
    <source>
        <dbReference type="ARBA" id="ARBA00022741"/>
    </source>
</evidence>
<dbReference type="InterPro" id="IPR011545">
    <property type="entry name" value="DEAD/DEAH_box_helicase_dom"/>
</dbReference>
<dbReference type="SMART" id="SM00487">
    <property type="entry name" value="DEXDc"/>
    <property type="match status" value="1"/>
</dbReference>
<dbReference type="PROSITE" id="PS51194">
    <property type="entry name" value="HELICASE_CTER"/>
    <property type="match status" value="1"/>
</dbReference>
<dbReference type="EC" id="3.6.4.13" evidence="1"/>
<dbReference type="PROSITE" id="PS51192">
    <property type="entry name" value="HELICASE_ATP_BIND_1"/>
    <property type="match status" value="1"/>
</dbReference>
<dbReference type="PROSITE" id="PS51195">
    <property type="entry name" value="Q_MOTIF"/>
    <property type="match status" value="1"/>
</dbReference>
<dbReference type="Gene3D" id="3.40.50.300">
    <property type="entry name" value="P-loop containing nucleotide triphosphate hydrolases"/>
    <property type="match status" value="2"/>
</dbReference>
<dbReference type="AlphaFoldDB" id="A0A0K8TLZ1"/>
<dbReference type="InterPro" id="IPR001650">
    <property type="entry name" value="Helicase_C-like"/>
</dbReference>
<dbReference type="GO" id="GO:0003676">
    <property type="term" value="F:nucleic acid binding"/>
    <property type="evidence" value="ECO:0007669"/>
    <property type="project" value="InterPro"/>
</dbReference>
<dbReference type="CDD" id="cd18787">
    <property type="entry name" value="SF2_C_DEAD"/>
    <property type="match status" value="1"/>
</dbReference>
<protein>
    <recommendedName>
        <fullName evidence="1">RNA helicase</fullName>
        <ecNumber evidence="1">3.6.4.13</ecNumber>
    </recommendedName>
</protein>
<dbReference type="GO" id="GO:0031047">
    <property type="term" value="P:regulatory ncRNA-mediated gene silencing"/>
    <property type="evidence" value="ECO:0007669"/>
    <property type="project" value="UniProtKB-ARBA"/>
</dbReference>
<dbReference type="SUPFAM" id="SSF52540">
    <property type="entry name" value="P-loop containing nucleoside triphosphate hydrolases"/>
    <property type="match status" value="1"/>
</dbReference>
<evidence type="ECO:0000256" key="5">
    <source>
        <dbReference type="ARBA" id="ARBA00022840"/>
    </source>
</evidence>
<dbReference type="EMBL" id="GDAI01002229">
    <property type="protein sequence ID" value="JAI15374.1"/>
    <property type="molecule type" value="mRNA"/>
</dbReference>